<dbReference type="OrthoDB" id="8000372at2"/>
<sequence>MAVGHVRDGEKRVLRQEALIGRLQAGGHPSEQAVELLDTFNITLDLMRGHLHIIEVEIDEERHLKKLARQARFKAVGKPI</sequence>
<dbReference type="EMBL" id="JACIIG010000002">
    <property type="protein sequence ID" value="MBB4566843.1"/>
    <property type="molecule type" value="Genomic_DNA"/>
</dbReference>
<dbReference type="AlphaFoldDB" id="A0A7W6ZQF5"/>
<proteinExistence type="predicted"/>
<reference evidence="1 2" key="1">
    <citation type="submission" date="2020-08" db="EMBL/GenBank/DDBJ databases">
        <title>Genomic Encyclopedia of Type Strains, Phase IV (KMG-V): Genome sequencing to study the core and pangenomes of soil and plant-associated prokaryotes.</title>
        <authorList>
            <person name="Whitman W."/>
        </authorList>
    </citation>
    <scope>NUCLEOTIDE SEQUENCE [LARGE SCALE GENOMIC DNA]</scope>
    <source>
        <strain evidence="1 2">SEMIA 492</strain>
    </source>
</reference>
<gene>
    <name evidence="1" type="ORF">GGE60_000944</name>
</gene>
<protein>
    <submittedName>
        <fullName evidence="1">Uncharacterized protein</fullName>
    </submittedName>
</protein>
<evidence type="ECO:0000313" key="1">
    <source>
        <dbReference type="EMBL" id="MBB4566843.1"/>
    </source>
</evidence>
<organism evidence="1 2">
    <name type="scientific">Rhizobium leucaenae</name>
    <dbReference type="NCBI Taxonomy" id="29450"/>
    <lineage>
        <taxon>Bacteria</taxon>
        <taxon>Pseudomonadati</taxon>
        <taxon>Pseudomonadota</taxon>
        <taxon>Alphaproteobacteria</taxon>
        <taxon>Hyphomicrobiales</taxon>
        <taxon>Rhizobiaceae</taxon>
        <taxon>Rhizobium/Agrobacterium group</taxon>
        <taxon>Rhizobium</taxon>
    </lineage>
</organism>
<evidence type="ECO:0000313" key="2">
    <source>
        <dbReference type="Proteomes" id="UP000543836"/>
    </source>
</evidence>
<keyword evidence="2" id="KW-1185">Reference proteome</keyword>
<dbReference type="Proteomes" id="UP000543836">
    <property type="component" value="Unassembled WGS sequence"/>
</dbReference>
<dbReference type="RefSeq" id="WP_154668535.1">
    <property type="nucleotide sequence ID" value="NZ_JACIIL010000003.1"/>
</dbReference>
<comment type="caution">
    <text evidence="1">The sequence shown here is derived from an EMBL/GenBank/DDBJ whole genome shotgun (WGS) entry which is preliminary data.</text>
</comment>
<accession>A0A7W6ZQF5</accession>
<name>A0A7W6ZQF5_9HYPH</name>